<dbReference type="RefSeq" id="XP_030980535.1">
    <property type="nucleotide sequence ID" value="XM_031126902.1"/>
</dbReference>
<evidence type="ECO:0000256" key="3">
    <source>
        <dbReference type="ARBA" id="ARBA00022448"/>
    </source>
</evidence>
<evidence type="ECO:0000256" key="6">
    <source>
        <dbReference type="ARBA" id="ARBA00023242"/>
    </source>
</evidence>
<feature type="compositionally biased region" description="Basic and acidic residues" evidence="7">
    <location>
        <begin position="72"/>
        <end position="91"/>
    </location>
</feature>
<feature type="compositionally biased region" description="Basic residues" evidence="7">
    <location>
        <begin position="1"/>
        <end position="14"/>
    </location>
</feature>
<dbReference type="GO" id="GO:0030687">
    <property type="term" value="C:preribosome, large subunit precursor"/>
    <property type="evidence" value="ECO:0007669"/>
    <property type="project" value="TreeGrafter"/>
</dbReference>
<gene>
    <name evidence="9" type="ORF">PgNI_06883</name>
</gene>
<name>A0A6P8B056_PYRGI</name>
<evidence type="ECO:0000313" key="9">
    <source>
        <dbReference type="RefSeq" id="XP_030980535.1"/>
    </source>
</evidence>
<feature type="region of interest" description="Disordered" evidence="7">
    <location>
        <begin position="1"/>
        <end position="104"/>
    </location>
</feature>
<keyword evidence="8" id="KW-1185">Reference proteome</keyword>
<evidence type="ECO:0008006" key="10">
    <source>
        <dbReference type="Google" id="ProtNLM"/>
    </source>
</evidence>
<reference evidence="9" key="2">
    <citation type="submission" date="2019-10" db="EMBL/GenBank/DDBJ databases">
        <authorList>
            <consortium name="NCBI Genome Project"/>
        </authorList>
    </citation>
    <scope>NUCLEOTIDE SEQUENCE</scope>
    <source>
        <strain evidence="9">NI907</strain>
    </source>
</reference>
<dbReference type="GO" id="GO:0005730">
    <property type="term" value="C:nucleolus"/>
    <property type="evidence" value="ECO:0007669"/>
    <property type="project" value="TreeGrafter"/>
</dbReference>
<keyword evidence="4" id="KW-0963">Cytoplasm</keyword>
<proteinExistence type="predicted"/>
<evidence type="ECO:0000256" key="4">
    <source>
        <dbReference type="ARBA" id="ARBA00022490"/>
    </source>
</evidence>
<protein>
    <recommendedName>
        <fullName evidence="10">Alb1-domain-containing protein</fullName>
    </recommendedName>
</protein>
<reference evidence="9" key="3">
    <citation type="submission" date="2025-08" db="UniProtKB">
        <authorList>
            <consortium name="RefSeq"/>
        </authorList>
    </citation>
    <scope>IDENTIFICATION</scope>
    <source>
        <strain evidence="9">NI907</strain>
    </source>
</reference>
<dbReference type="KEGG" id="pgri:PgNI_06883"/>
<dbReference type="Proteomes" id="UP000515153">
    <property type="component" value="Unplaced"/>
</dbReference>
<keyword evidence="3" id="KW-0813">Transport</keyword>
<evidence type="ECO:0000256" key="2">
    <source>
        <dbReference type="ARBA" id="ARBA00004496"/>
    </source>
</evidence>
<sequence length="183" mass="20021">MAKKAPSKHSRAARRATSPSINTDKSLKEVRLPEQSINQRPAVLAAHHHAGVSKKQKHRKSHMTSKMRKRQEKSMDRAEAVMDRTAKKTEKSFGQAKTVEGRRKAWDDINAQALGTAANGEKKSKKQLAAEAEQAEVDKFFANDDDDAAMGNAPVDGIVSRFDAISENAQPATAATGDDDEML</sequence>
<dbReference type="AlphaFoldDB" id="A0A6P8B056"/>
<dbReference type="InterPro" id="IPR022784">
    <property type="entry name" value="Ribosome_bgen_Alb1"/>
</dbReference>
<comment type="subcellular location">
    <subcellularLocation>
        <location evidence="2">Cytoplasm</location>
    </subcellularLocation>
    <subcellularLocation>
        <location evidence="1">Nucleus</location>
    </subcellularLocation>
</comment>
<evidence type="ECO:0000256" key="1">
    <source>
        <dbReference type="ARBA" id="ARBA00004123"/>
    </source>
</evidence>
<evidence type="ECO:0000313" key="8">
    <source>
        <dbReference type="Proteomes" id="UP000515153"/>
    </source>
</evidence>
<keyword evidence="6" id="KW-0539">Nucleus</keyword>
<dbReference type="PANTHER" id="PTHR28280:SF1">
    <property type="entry name" value="SHUTTLING PRE-60S FACTOR ECM1"/>
    <property type="match status" value="1"/>
</dbReference>
<dbReference type="PANTHER" id="PTHR28280">
    <property type="entry name" value="SHUTTLING PRE-60S FACTOR ECM1"/>
    <property type="match status" value="1"/>
</dbReference>
<feature type="compositionally biased region" description="Basic residues" evidence="7">
    <location>
        <begin position="46"/>
        <end position="71"/>
    </location>
</feature>
<dbReference type="GeneID" id="41961811"/>
<accession>A0A6P8B056</accession>
<dbReference type="GO" id="GO:0000055">
    <property type="term" value="P:ribosomal large subunit export from nucleus"/>
    <property type="evidence" value="ECO:0007669"/>
    <property type="project" value="TreeGrafter"/>
</dbReference>
<dbReference type="GO" id="GO:0005737">
    <property type="term" value="C:cytoplasm"/>
    <property type="evidence" value="ECO:0007669"/>
    <property type="project" value="UniProtKB-SubCell"/>
</dbReference>
<organism evidence="8 9">
    <name type="scientific">Pyricularia grisea</name>
    <name type="common">Crabgrass-specific blast fungus</name>
    <name type="synonym">Magnaporthe grisea</name>
    <dbReference type="NCBI Taxonomy" id="148305"/>
    <lineage>
        <taxon>Eukaryota</taxon>
        <taxon>Fungi</taxon>
        <taxon>Dikarya</taxon>
        <taxon>Ascomycota</taxon>
        <taxon>Pezizomycotina</taxon>
        <taxon>Sordariomycetes</taxon>
        <taxon>Sordariomycetidae</taxon>
        <taxon>Magnaporthales</taxon>
        <taxon>Pyriculariaceae</taxon>
        <taxon>Pyricularia</taxon>
    </lineage>
</organism>
<reference evidence="9" key="1">
    <citation type="journal article" date="2019" name="Mol. Biol. Evol.">
        <title>Blast fungal genomes show frequent chromosomal changes, gene gains and losses, and effector gene turnover.</title>
        <authorList>
            <person name="Gomez Luciano L.B."/>
            <person name="Jason Tsai I."/>
            <person name="Chuma I."/>
            <person name="Tosa Y."/>
            <person name="Chen Y.H."/>
            <person name="Li J.Y."/>
            <person name="Li M.Y."/>
            <person name="Jade Lu M.Y."/>
            <person name="Nakayashiki H."/>
            <person name="Li W.H."/>
        </authorList>
    </citation>
    <scope>NUCLEOTIDE SEQUENCE</scope>
    <source>
        <strain evidence="9">NI907</strain>
    </source>
</reference>
<dbReference type="Pfam" id="PF09135">
    <property type="entry name" value="Alb1"/>
    <property type="match status" value="1"/>
</dbReference>
<dbReference type="InterPro" id="IPR053278">
    <property type="entry name" value="Pre-60S_factor_ECM1"/>
</dbReference>
<evidence type="ECO:0000256" key="7">
    <source>
        <dbReference type="SAM" id="MobiDB-lite"/>
    </source>
</evidence>
<keyword evidence="5" id="KW-0690">Ribosome biogenesis</keyword>
<evidence type="ECO:0000256" key="5">
    <source>
        <dbReference type="ARBA" id="ARBA00022517"/>
    </source>
</evidence>